<feature type="domain" description="Retrotransposon gag" evidence="2">
    <location>
        <begin position="39"/>
        <end position="112"/>
    </location>
</feature>
<feature type="non-terminal residue" evidence="3">
    <location>
        <position position="278"/>
    </location>
</feature>
<evidence type="ECO:0000313" key="4">
    <source>
        <dbReference type="Proteomes" id="UP000265520"/>
    </source>
</evidence>
<organism evidence="3 4">
    <name type="scientific">Trifolium medium</name>
    <dbReference type="NCBI Taxonomy" id="97028"/>
    <lineage>
        <taxon>Eukaryota</taxon>
        <taxon>Viridiplantae</taxon>
        <taxon>Streptophyta</taxon>
        <taxon>Embryophyta</taxon>
        <taxon>Tracheophyta</taxon>
        <taxon>Spermatophyta</taxon>
        <taxon>Magnoliopsida</taxon>
        <taxon>eudicotyledons</taxon>
        <taxon>Gunneridae</taxon>
        <taxon>Pentapetalae</taxon>
        <taxon>rosids</taxon>
        <taxon>fabids</taxon>
        <taxon>Fabales</taxon>
        <taxon>Fabaceae</taxon>
        <taxon>Papilionoideae</taxon>
        <taxon>50 kb inversion clade</taxon>
        <taxon>NPAAA clade</taxon>
        <taxon>Hologalegina</taxon>
        <taxon>IRL clade</taxon>
        <taxon>Trifolieae</taxon>
        <taxon>Trifolium</taxon>
    </lineage>
</organism>
<name>A0A392P8A3_9FABA</name>
<feature type="region of interest" description="Disordered" evidence="1">
    <location>
        <begin position="254"/>
        <end position="278"/>
    </location>
</feature>
<dbReference type="Proteomes" id="UP000265520">
    <property type="component" value="Unassembled WGS sequence"/>
</dbReference>
<dbReference type="EMBL" id="LXQA010066166">
    <property type="protein sequence ID" value="MCI07650.1"/>
    <property type="molecule type" value="Genomic_DNA"/>
</dbReference>
<dbReference type="AlphaFoldDB" id="A0A392P8A3"/>
<keyword evidence="4" id="KW-1185">Reference proteome</keyword>
<evidence type="ECO:0000313" key="3">
    <source>
        <dbReference type="EMBL" id="MCI07650.1"/>
    </source>
</evidence>
<proteinExistence type="predicted"/>
<dbReference type="PANTHER" id="PTHR37610">
    <property type="entry name" value="CCHC-TYPE DOMAIN-CONTAINING PROTEIN"/>
    <property type="match status" value="1"/>
</dbReference>
<sequence>MRRALGAKNKFDFVDGMISIPNPFDPSYKAWCRCNMLIHSWIMNSVEDSIAQSIVYLENAIDVWNELKERFSRGDFIRISELQIEIFGLKQGTKSVSEFFTALKILWEELDAYLPMPVCNCPHKCMCVTGIVNVRTQHELVRTIRFLTGLNDSFDLVRSQILLMDPLPQINKVFSMMIQYERQFASSTVTLDLDDNKAMINVGDSRRSQGRGKSSYNAGYQNSKKSNKYCTYCGKDNHIVDNCYRKNGFPPSFGRTASTNHATAEDPSDSDDVRSFKG</sequence>
<dbReference type="PANTHER" id="PTHR37610:SF55">
    <property type="entry name" value="RETROTRANSPOSON COPIA-LIKE N-TERMINAL DOMAIN-CONTAINING PROTEIN"/>
    <property type="match status" value="1"/>
</dbReference>
<dbReference type="Pfam" id="PF03732">
    <property type="entry name" value="Retrotrans_gag"/>
    <property type="match status" value="1"/>
</dbReference>
<reference evidence="3 4" key="1">
    <citation type="journal article" date="2018" name="Front. Plant Sci.">
        <title>Red Clover (Trifolium pratense) and Zigzag Clover (T. medium) - A Picture of Genomic Similarities and Differences.</title>
        <authorList>
            <person name="Dluhosova J."/>
            <person name="Istvanek J."/>
            <person name="Nedelnik J."/>
            <person name="Repkova J."/>
        </authorList>
    </citation>
    <scope>NUCLEOTIDE SEQUENCE [LARGE SCALE GENOMIC DNA]</scope>
    <source>
        <strain evidence="4">cv. 10/8</strain>
        <tissue evidence="3">Leaf</tissue>
    </source>
</reference>
<accession>A0A392P8A3</accession>
<evidence type="ECO:0000259" key="2">
    <source>
        <dbReference type="Pfam" id="PF03732"/>
    </source>
</evidence>
<dbReference type="InterPro" id="IPR005162">
    <property type="entry name" value="Retrotrans_gag_dom"/>
</dbReference>
<evidence type="ECO:0000256" key="1">
    <source>
        <dbReference type="SAM" id="MobiDB-lite"/>
    </source>
</evidence>
<protein>
    <submittedName>
        <fullName evidence="3">Retrovirus-related pol polyprotein from transposon TNT 1-94</fullName>
    </submittedName>
</protein>
<comment type="caution">
    <text evidence="3">The sequence shown here is derived from an EMBL/GenBank/DDBJ whole genome shotgun (WGS) entry which is preliminary data.</text>
</comment>